<organism evidence="2 3">
    <name type="scientific">Stephania cephalantha</name>
    <dbReference type="NCBI Taxonomy" id="152367"/>
    <lineage>
        <taxon>Eukaryota</taxon>
        <taxon>Viridiplantae</taxon>
        <taxon>Streptophyta</taxon>
        <taxon>Embryophyta</taxon>
        <taxon>Tracheophyta</taxon>
        <taxon>Spermatophyta</taxon>
        <taxon>Magnoliopsida</taxon>
        <taxon>Ranunculales</taxon>
        <taxon>Menispermaceae</taxon>
        <taxon>Menispermoideae</taxon>
        <taxon>Cissampelideae</taxon>
        <taxon>Stephania</taxon>
    </lineage>
</organism>
<protein>
    <submittedName>
        <fullName evidence="2">Uncharacterized protein</fullName>
    </submittedName>
</protein>
<reference evidence="2 3" key="1">
    <citation type="submission" date="2024-01" db="EMBL/GenBank/DDBJ databases">
        <title>Genome assemblies of Stephania.</title>
        <authorList>
            <person name="Yang L."/>
        </authorList>
    </citation>
    <scope>NUCLEOTIDE SEQUENCE [LARGE SCALE GENOMIC DNA]</scope>
    <source>
        <strain evidence="2">JXDWG</strain>
        <tissue evidence="2">Leaf</tissue>
    </source>
</reference>
<gene>
    <name evidence="2" type="ORF">Scep_012592</name>
</gene>
<evidence type="ECO:0000256" key="1">
    <source>
        <dbReference type="SAM" id="MobiDB-lite"/>
    </source>
</evidence>
<dbReference type="Proteomes" id="UP001419268">
    <property type="component" value="Unassembled WGS sequence"/>
</dbReference>
<comment type="caution">
    <text evidence="2">The sequence shown here is derived from an EMBL/GenBank/DDBJ whole genome shotgun (WGS) entry which is preliminary data.</text>
</comment>
<accession>A0AAP0JFD8</accession>
<evidence type="ECO:0000313" key="2">
    <source>
        <dbReference type="EMBL" id="KAK9133064.1"/>
    </source>
</evidence>
<proteinExistence type="predicted"/>
<keyword evidence="3" id="KW-1185">Reference proteome</keyword>
<dbReference type="EMBL" id="JBBNAG010000005">
    <property type="protein sequence ID" value="KAK9133064.1"/>
    <property type="molecule type" value="Genomic_DNA"/>
</dbReference>
<evidence type="ECO:0000313" key="3">
    <source>
        <dbReference type="Proteomes" id="UP001419268"/>
    </source>
</evidence>
<feature type="region of interest" description="Disordered" evidence="1">
    <location>
        <begin position="1"/>
        <end position="30"/>
    </location>
</feature>
<sequence length="49" mass="5487">MKLLERPQNEDDDEKIAELPGGVAMSDRGVGEISTEDYQVVGRPSYIDY</sequence>
<dbReference type="AlphaFoldDB" id="A0AAP0JFD8"/>
<name>A0AAP0JFD8_9MAGN</name>